<proteinExistence type="predicted"/>
<name>A0A0K2VEX1_LEPSM</name>
<organism evidence="1">
    <name type="scientific">Lepeophtheirus salmonis</name>
    <name type="common">Salmon louse</name>
    <name type="synonym">Caligus salmonis</name>
    <dbReference type="NCBI Taxonomy" id="72036"/>
    <lineage>
        <taxon>Eukaryota</taxon>
        <taxon>Metazoa</taxon>
        <taxon>Ecdysozoa</taxon>
        <taxon>Arthropoda</taxon>
        <taxon>Crustacea</taxon>
        <taxon>Multicrustacea</taxon>
        <taxon>Hexanauplia</taxon>
        <taxon>Copepoda</taxon>
        <taxon>Siphonostomatoida</taxon>
        <taxon>Caligidae</taxon>
        <taxon>Lepeophtheirus</taxon>
    </lineage>
</organism>
<accession>A0A0K2VEX1</accession>
<dbReference type="EMBL" id="HACA01031638">
    <property type="protein sequence ID" value="CDW48999.1"/>
    <property type="molecule type" value="Transcribed_RNA"/>
</dbReference>
<protein>
    <submittedName>
        <fullName evidence="1">Uncharacterized protein</fullName>
    </submittedName>
</protein>
<sequence>MFIVVCLFTDVY</sequence>
<reference evidence="1" key="1">
    <citation type="submission" date="2014-05" db="EMBL/GenBank/DDBJ databases">
        <authorList>
            <person name="Chronopoulou M."/>
        </authorList>
    </citation>
    <scope>NUCLEOTIDE SEQUENCE</scope>
    <source>
        <tissue evidence="1">Whole organism</tissue>
    </source>
</reference>
<evidence type="ECO:0000313" key="1">
    <source>
        <dbReference type="EMBL" id="CDW48999.1"/>
    </source>
</evidence>